<comment type="caution">
    <text evidence="1">The sequence shown here is derived from an EMBL/GenBank/DDBJ whole genome shotgun (WGS) entry which is preliminary data.</text>
</comment>
<dbReference type="InterPro" id="IPR009000">
    <property type="entry name" value="Transl_B-barrel_sf"/>
</dbReference>
<proteinExistence type="predicted"/>
<evidence type="ECO:0000313" key="2">
    <source>
        <dbReference type="Proteomes" id="UP001215956"/>
    </source>
</evidence>
<dbReference type="SUPFAM" id="SSF50447">
    <property type="entry name" value="Translation proteins"/>
    <property type="match status" value="1"/>
</dbReference>
<reference evidence="1 2" key="1">
    <citation type="submission" date="2023-03" db="EMBL/GenBank/DDBJ databases">
        <title>Whole genome sequencing of Methanotrichaceae archaeon M04Ac.</title>
        <authorList>
            <person name="Khomyakova M.A."/>
            <person name="Merkel A.Y."/>
            <person name="Slobodkin A.I."/>
        </authorList>
    </citation>
    <scope>NUCLEOTIDE SEQUENCE [LARGE SCALE GENOMIC DNA]</scope>
    <source>
        <strain evidence="1 2">M04Ac</strain>
    </source>
</reference>
<dbReference type="Gene3D" id="2.40.10.230">
    <property type="entry name" value="Probable tRNA pseudouridine synthase domain"/>
    <property type="match status" value="1"/>
</dbReference>
<protein>
    <submittedName>
        <fullName evidence="1">Gar1/Naf1 family protein</fullName>
    </submittedName>
</protein>
<name>A0ABT5XCN1_9EURY</name>
<dbReference type="InterPro" id="IPR038664">
    <property type="entry name" value="Gar1/Naf1_Cbf5-bd_sf"/>
</dbReference>
<sequence>MKRLGTTHHFVQKKLIVRGEPSTGERKEEIPKINSVVVDQKKAGIGRVFDVFGPADRPYIIVKPYRNVDASVYLGKKLYFEERGFGGRNRKD</sequence>
<dbReference type="Pfam" id="PF04410">
    <property type="entry name" value="Gar1"/>
    <property type="match status" value="1"/>
</dbReference>
<gene>
    <name evidence="1" type="ORF">P0O24_02620</name>
</gene>
<accession>A0ABT5XCN1</accession>
<keyword evidence="2" id="KW-1185">Reference proteome</keyword>
<dbReference type="InterPro" id="IPR007504">
    <property type="entry name" value="H/ACA_rnp_Gar1/Naf1"/>
</dbReference>
<organism evidence="1 2">
    <name type="scientific">Candidatus Methanocrinis alkalitolerans</name>
    <dbReference type="NCBI Taxonomy" id="3033395"/>
    <lineage>
        <taxon>Archaea</taxon>
        <taxon>Methanobacteriati</taxon>
        <taxon>Methanobacteriota</taxon>
        <taxon>Stenosarchaea group</taxon>
        <taxon>Methanomicrobia</taxon>
        <taxon>Methanotrichales</taxon>
        <taxon>Methanotrichaceae</taxon>
        <taxon>Methanocrinis</taxon>
    </lineage>
</organism>
<evidence type="ECO:0000313" key="1">
    <source>
        <dbReference type="EMBL" id="MDF0592475.1"/>
    </source>
</evidence>
<dbReference type="EMBL" id="JARFPL010000005">
    <property type="protein sequence ID" value="MDF0592475.1"/>
    <property type="molecule type" value="Genomic_DNA"/>
</dbReference>
<dbReference type="Proteomes" id="UP001215956">
    <property type="component" value="Unassembled WGS sequence"/>
</dbReference>
<dbReference type="RefSeq" id="WP_316968183.1">
    <property type="nucleotide sequence ID" value="NZ_JARFPL010000005.1"/>
</dbReference>